<sequence length="115" mass="13339">MRRILLIVVFIQLVLTGFIAQDDISEVSHTYHYTVTKVISQEQLNEVVEAFESLKFVTKVKLNYKAEKQNMAQFIVYVSEPSRTSESQQMFEPTELKKIIIGHNLQPAELKIDDH</sequence>
<reference evidence="1" key="1">
    <citation type="submission" date="2021-04" db="EMBL/GenBank/DDBJ databases">
        <authorList>
            <person name="Rodrigo-Torres L."/>
            <person name="Arahal R. D."/>
            <person name="Lucena T."/>
        </authorList>
    </citation>
    <scope>NUCLEOTIDE SEQUENCE</scope>
    <source>
        <strain evidence="1">AS29M-1</strain>
    </source>
</reference>
<name>A0A916JLJ5_9FLAO</name>
<evidence type="ECO:0000313" key="2">
    <source>
        <dbReference type="Proteomes" id="UP000683507"/>
    </source>
</evidence>
<dbReference type="AlphaFoldDB" id="A0A916JLJ5"/>
<dbReference type="Proteomes" id="UP000683507">
    <property type="component" value="Chromosome"/>
</dbReference>
<organism evidence="1 2">
    <name type="scientific">Parvicella tangerina</name>
    <dbReference type="NCBI Taxonomy" id="2829795"/>
    <lineage>
        <taxon>Bacteria</taxon>
        <taxon>Pseudomonadati</taxon>
        <taxon>Bacteroidota</taxon>
        <taxon>Flavobacteriia</taxon>
        <taxon>Flavobacteriales</taxon>
        <taxon>Parvicellaceae</taxon>
        <taxon>Parvicella</taxon>
    </lineage>
</organism>
<gene>
    <name evidence="1" type="ORF">CRYO30217_01344</name>
</gene>
<dbReference type="RefSeq" id="WP_258541544.1">
    <property type="nucleotide sequence ID" value="NZ_OU015584.1"/>
</dbReference>
<evidence type="ECO:0000313" key="1">
    <source>
        <dbReference type="EMBL" id="CAG5080500.1"/>
    </source>
</evidence>
<accession>A0A916JLJ5</accession>
<proteinExistence type="predicted"/>
<dbReference type="KEGG" id="ptan:CRYO30217_01344"/>
<dbReference type="EMBL" id="OU015584">
    <property type="protein sequence ID" value="CAG5080500.1"/>
    <property type="molecule type" value="Genomic_DNA"/>
</dbReference>
<protein>
    <submittedName>
        <fullName evidence="1">Uncharacterized protein</fullName>
    </submittedName>
</protein>
<keyword evidence="2" id="KW-1185">Reference proteome</keyword>